<evidence type="ECO:0000313" key="2">
    <source>
        <dbReference type="EMBL" id="MFD2638335.1"/>
    </source>
</evidence>
<dbReference type="InterPro" id="IPR050259">
    <property type="entry name" value="SDR"/>
</dbReference>
<organism evidence="2 3">
    <name type="scientific">Piscibacillus salipiscarius</name>
    <dbReference type="NCBI Taxonomy" id="299480"/>
    <lineage>
        <taxon>Bacteria</taxon>
        <taxon>Bacillati</taxon>
        <taxon>Bacillota</taxon>
        <taxon>Bacilli</taxon>
        <taxon>Bacillales</taxon>
        <taxon>Bacillaceae</taxon>
        <taxon>Piscibacillus</taxon>
    </lineage>
</organism>
<keyword evidence="2" id="KW-0648">Protein biosynthesis</keyword>
<proteinExistence type="inferred from homology"/>
<dbReference type="SUPFAM" id="SSF51735">
    <property type="entry name" value="NAD(P)-binding Rossmann-fold domains"/>
    <property type="match status" value="1"/>
</dbReference>
<dbReference type="PANTHER" id="PTHR42879:SF2">
    <property type="entry name" value="3-OXOACYL-[ACYL-CARRIER-PROTEIN] REDUCTASE FABG"/>
    <property type="match status" value="1"/>
</dbReference>
<dbReference type="RefSeq" id="WP_377328010.1">
    <property type="nucleotide sequence ID" value="NZ_JBHUMZ010000016.1"/>
</dbReference>
<dbReference type="GO" id="GO:0003746">
    <property type="term" value="F:translation elongation factor activity"/>
    <property type="evidence" value="ECO:0007669"/>
    <property type="project" value="UniProtKB-KW"/>
</dbReference>
<sequence>MRQTVLVIGASGEIGSAIVKELSQYSYQFILHYYQNKNVIDLISKQLDEDQMLMTVKADLSKDDLDDVMMSIPFQVDIIIFAQGKASYGLMTDMSIDELDRLYRIHLKSTVSITKNYLPQMVNKQNGNIIVVSSIWGEIGGSQEVYYSAIKGAQISFVKALAKEVGQSSVRVNAVSPGFIESKMNGHLSLKDTQDYLKDVPLGRLGTPKDVAKTVLFLCHKDAQYIHGEVIRVNGGQLT</sequence>
<name>A0ABW5Q931_9BACI</name>
<dbReference type="CDD" id="cd05233">
    <property type="entry name" value="SDR_c"/>
    <property type="match status" value="1"/>
</dbReference>
<dbReference type="InterPro" id="IPR002347">
    <property type="entry name" value="SDR_fam"/>
</dbReference>
<dbReference type="PRINTS" id="PR00081">
    <property type="entry name" value="GDHRDH"/>
</dbReference>
<evidence type="ECO:0000313" key="3">
    <source>
        <dbReference type="Proteomes" id="UP001597452"/>
    </source>
</evidence>
<dbReference type="Pfam" id="PF13561">
    <property type="entry name" value="adh_short_C2"/>
    <property type="match status" value="1"/>
</dbReference>
<reference evidence="3" key="1">
    <citation type="journal article" date="2019" name="Int. J. Syst. Evol. Microbiol.">
        <title>The Global Catalogue of Microorganisms (GCM) 10K type strain sequencing project: providing services to taxonomists for standard genome sequencing and annotation.</title>
        <authorList>
            <consortium name="The Broad Institute Genomics Platform"/>
            <consortium name="The Broad Institute Genome Sequencing Center for Infectious Disease"/>
            <person name="Wu L."/>
            <person name="Ma J."/>
        </authorList>
    </citation>
    <scope>NUCLEOTIDE SEQUENCE [LARGE SCALE GENOMIC DNA]</scope>
    <source>
        <strain evidence="3">TISTR 1571</strain>
    </source>
</reference>
<dbReference type="Proteomes" id="UP001597452">
    <property type="component" value="Unassembled WGS sequence"/>
</dbReference>
<dbReference type="NCBIfam" id="NF047420">
    <property type="entry name" value="EF_P_mod_YmfI"/>
    <property type="match status" value="1"/>
</dbReference>
<dbReference type="Gene3D" id="3.40.50.720">
    <property type="entry name" value="NAD(P)-binding Rossmann-like Domain"/>
    <property type="match status" value="1"/>
</dbReference>
<gene>
    <name evidence="2" type="primary">ymfI</name>
    <name evidence="2" type="ORF">ACFSW4_05620</name>
</gene>
<dbReference type="InterPro" id="IPR036291">
    <property type="entry name" value="NAD(P)-bd_dom_sf"/>
</dbReference>
<dbReference type="PANTHER" id="PTHR42879">
    <property type="entry name" value="3-OXOACYL-(ACYL-CARRIER-PROTEIN) REDUCTASE"/>
    <property type="match status" value="1"/>
</dbReference>
<evidence type="ECO:0000256" key="1">
    <source>
        <dbReference type="ARBA" id="ARBA00006484"/>
    </source>
</evidence>
<protein>
    <submittedName>
        <fullName evidence="2">Elongation factor P 5-aminopentanone reductase</fullName>
    </submittedName>
</protein>
<comment type="similarity">
    <text evidence="1">Belongs to the short-chain dehydrogenases/reductases (SDR) family.</text>
</comment>
<comment type="caution">
    <text evidence="2">The sequence shown here is derived from an EMBL/GenBank/DDBJ whole genome shotgun (WGS) entry which is preliminary data.</text>
</comment>
<dbReference type="EMBL" id="JBHUMZ010000016">
    <property type="protein sequence ID" value="MFD2638335.1"/>
    <property type="molecule type" value="Genomic_DNA"/>
</dbReference>
<accession>A0ABW5Q931</accession>
<keyword evidence="3" id="KW-1185">Reference proteome</keyword>
<keyword evidence="2" id="KW-0251">Elongation factor</keyword>